<dbReference type="InterPro" id="IPR029058">
    <property type="entry name" value="AB_hydrolase_fold"/>
</dbReference>
<accession>A0ABD5PY16</accession>
<protein>
    <submittedName>
        <fullName evidence="2">Alpha/beta fold hydrolase</fullName>
    </submittedName>
</protein>
<dbReference type="Gene3D" id="3.40.50.1820">
    <property type="entry name" value="alpha/beta hydrolase"/>
    <property type="match status" value="1"/>
</dbReference>
<dbReference type="GO" id="GO:0016787">
    <property type="term" value="F:hydrolase activity"/>
    <property type="evidence" value="ECO:0007669"/>
    <property type="project" value="UniProtKB-KW"/>
</dbReference>
<dbReference type="PANTHER" id="PTHR43433:SF5">
    <property type="entry name" value="AB HYDROLASE-1 DOMAIN-CONTAINING PROTEIN"/>
    <property type="match status" value="1"/>
</dbReference>
<reference evidence="2 3" key="1">
    <citation type="journal article" date="2019" name="Int. J. Syst. Evol. Microbiol.">
        <title>The Global Catalogue of Microorganisms (GCM) 10K type strain sequencing project: providing services to taxonomists for standard genome sequencing and annotation.</title>
        <authorList>
            <consortium name="The Broad Institute Genomics Platform"/>
            <consortium name="The Broad Institute Genome Sequencing Center for Infectious Disease"/>
            <person name="Wu L."/>
            <person name="Ma J."/>
        </authorList>
    </citation>
    <scope>NUCLEOTIDE SEQUENCE [LARGE SCALE GENOMIC DNA]</scope>
    <source>
        <strain evidence="2 3">XZYJ18</strain>
    </source>
</reference>
<dbReference type="EMBL" id="JBHSHT010000001">
    <property type="protein sequence ID" value="MFC4823260.1"/>
    <property type="molecule type" value="Genomic_DNA"/>
</dbReference>
<evidence type="ECO:0000259" key="1">
    <source>
        <dbReference type="Pfam" id="PF00561"/>
    </source>
</evidence>
<dbReference type="AlphaFoldDB" id="A0ABD5PY16"/>
<proteinExistence type="predicted"/>
<gene>
    <name evidence="2" type="ORF">ACFO9K_03185</name>
</gene>
<dbReference type="InterPro" id="IPR000073">
    <property type="entry name" value="AB_hydrolase_1"/>
</dbReference>
<dbReference type="RefSeq" id="WP_254267257.1">
    <property type="nucleotide sequence ID" value="NZ_CP100400.1"/>
</dbReference>
<dbReference type="PRINTS" id="PR00111">
    <property type="entry name" value="ABHYDROLASE"/>
</dbReference>
<dbReference type="Pfam" id="PF00561">
    <property type="entry name" value="Abhydrolase_1"/>
    <property type="match status" value="1"/>
</dbReference>
<feature type="domain" description="AB hydrolase-1" evidence="1">
    <location>
        <begin position="77"/>
        <end position="259"/>
    </location>
</feature>
<dbReference type="Proteomes" id="UP001595945">
    <property type="component" value="Unassembled WGS sequence"/>
</dbReference>
<dbReference type="SUPFAM" id="SSF53474">
    <property type="entry name" value="alpha/beta-Hydrolases"/>
    <property type="match status" value="1"/>
</dbReference>
<dbReference type="PANTHER" id="PTHR43433">
    <property type="entry name" value="HYDROLASE, ALPHA/BETA FOLD FAMILY PROTEIN"/>
    <property type="match status" value="1"/>
</dbReference>
<dbReference type="InterPro" id="IPR050471">
    <property type="entry name" value="AB_hydrolase"/>
</dbReference>
<name>A0ABD5PY16_9EURY</name>
<dbReference type="GeneID" id="73045693"/>
<sequence>MGRERGVLAGSAGRYPYVTFGDGPRTLVVFAGLTDAFQPDRPPRHFGLLLERYYYRSFAADHAVYVVGRRRDLPEGTTTREMAAEYADVLREFDLAPADVLGVSLGGLVAQHLAADAPELVRRLVLGVSGRRVGAAGRHTLRRWADWADRGRWFDVYLDSIPVTYTDYRRWLYPALVRTVGRPLLSEPAAVSDVAVSCRACLDHDATDRLPDVEAPTLVVGGTEDHFYPSEVLRETADAIPDARLNLVEGTGHAAFEERKRTFDRAVTAFLAG</sequence>
<organism evidence="2 3">
    <name type="scientific">Halorussus aquaticus</name>
    <dbReference type="NCBI Taxonomy" id="2953748"/>
    <lineage>
        <taxon>Archaea</taxon>
        <taxon>Methanobacteriati</taxon>
        <taxon>Methanobacteriota</taxon>
        <taxon>Stenosarchaea group</taxon>
        <taxon>Halobacteria</taxon>
        <taxon>Halobacteriales</taxon>
        <taxon>Haladaptataceae</taxon>
        <taxon>Halorussus</taxon>
    </lineage>
</organism>
<comment type="caution">
    <text evidence="2">The sequence shown here is derived from an EMBL/GenBank/DDBJ whole genome shotgun (WGS) entry which is preliminary data.</text>
</comment>
<keyword evidence="2" id="KW-0378">Hydrolase</keyword>
<evidence type="ECO:0000313" key="3">
    <source>
        <dbReference type="Proteomes" id="UP001595945"/>
    </source>
</evidence>
<evidence type="ECO:0000313" key="2">
    <source>
        <dbReference type="EMBL" id="MFC4823260.1"/>
    </source>
</evidence>
<keyword evidence="3" id="KW-1185">Reference proteome</keyword>